<reference evidence="5" key="1">
    <citation type="submission" date="2022-11" db="UniProtKB">
        <authorList>
            <consortium name="WormBaseParasite"/>
        </authorList>
    </citation>
    <scope>IDENTIFICATION</scope>
</reference>
<dbReference type="Gene3D" id="3.90.1150.170">
    <property type="match status" value="1"/>
</dbReference>
<keyword evidence="2" id="KW-0210">Decarboxylase</keyword>
<dbReference type="Proteomes" id="UP000887562">
    <property type="component" value="Unplaced"/>
</dbReference>
<dbReference type="AlphaFoldDB" id="A0A915EXN9"/>
<evidence type="ECO:0000256" key="2">
    <source>
        <dbReference type="ARBA" id="ARBA00022793"/>
    </source>
</evidence>
<dbReference type="InterPro" id="IPR015424">
    <property type="entry name" value="PyrdxlP-dep_Trfase"/>
</dbReference>
<evidence type="ECO:0000313" key="4">
    <source>
        <dbReference type="Proteomes" id="UP000887562"/>
    </source>
</evidence>
<accession>A0A915EXN9</accession>
<keyword evidence="4" id="KW-1185">Reference proteome</keyword>
<organism evidence="4 5">
    <name type="scientific">Echinococcus canadensis</name>
    <dbReference type="NCBI Taxonomy" id="519352"/>
    <lineage>
        <taxon>Eukaryota</taxon>
        <taxon>Metazoa</taxon>
        <taxon>Spiralia</taxon>
        <taxon>Lophotrochozoa</taxon>
        <taxon>Platyhelminthes</taxon>
        <taxon>Cestoda</taxon>
        <taxon>Eucestoda</taxon>
        <taxon>Cyclophyllidea</taxon>
        <taxon>Taeniidae</taxon>
        <taxon>Echinococcus</taxon>
        <taxon>Echinococcus canadensis group</taxon>
    </lineage>
</organism>
<dbReference type="SUPFAM" id="SSF53383">
    <property type="entry name" value="PLP-dependent transferases"/>
    <property type="match status" value="1"/>
</dbReference>
<comment type="cofactor">
    <cofactor evidence="1">
        <name>pyridoxal 5'-phosphate</name>
        <dbReference type="ChEBI" id="CHEBI:597326"/>
    </cofactor>
</comment>
<dbReference type="PANTHER" id="PTHR11999:SF70">
    <property type="entry name" value="MIP05841P"/>
    <property type="match status" value="1"/>
</dbReference>
<keyword evidence="3" id="KW-0663">Pyridoxal phosphate</keyword>
<dbReference type="GO" id="GO:0005737">
    <property type="term" value="C:cytoplasm"/>
    <property type="evidence" value="ECO:0007669"/>
    <property type="project" value="TreeGrafter"/>
</dbReference>
<dbReference type="GO" id="GO:0030170">
    <property type="term" value="F:pyridoxal phosphate binding"/>
    <property type="evidence" value="ECO:0007669"/>
    <property type="project" value="InterPro"/>
</dbReference>
<keyword evidence="2" id="KW-0456">Lyase</keyword>
<dbReference type="InterPro" id="IPR002129">
    <property type="entry name" value="PyrdxlP-dep_de-COase"/>
</dbReference>
<protein>
    <submittedName>
        <fullName evidence="5">Uncharacterized protein</fullName>
    </submittedName>
</protein>
<evidence type="ECO:0000256" key="3">
    <source>
        <dbReference type="ARBA" id="ARBA00022898"/>
    </source>
</evidence>
<dbReference type="GO" id="GO:0019752">
    <property type="term" value="P:carboxylic acid metabolic process"/>
    <property type="evidence" value="ECO:0007669"/>
    <property type="project" value="InterPro"/>
</dbReference>
<evidence type="ECO:0000313" key="5">
    <source>
        <dbReference type="WBParaSite" id="maker-E.canG7_contigs_7600-snap-gene-0.3-mRNA-1"/>
    </source>
</evidence>
<dbReference type="InterPro" id="IPR010977">
    <property type="entry name" value="Aromatic_deC"/>
</dbReference>
<dbReference type="GO" id="GO:0016831">
    <property type="term" value="F:carboxy-lyase activity"/>
    <property type="evidence" value="ECO:0007669"/>
    <property type="project" value="UniProtKB-KW"/>
</dbReference>
<proteinExistence type="predicted"/>
<name>A0A915EXN9_9CEST</name>
<dbReference type="WBParaSite" id="maker-E.canG7_contigs_7600-snap-gene-0.3-mRNA-1">
    <property type="protein sequence ID" value="maker-E.canG7_contigs_7600-snap-gene-0.3-mRNA-1"/>
    <property type="gene ID" value="EcG7_10271"/>
</dbReference>
<sequence>AHCSIERTGLLNLLPYRSAINNIKIYKDFAQAKLPSLFYFFSLSAFQNWQLSFSRNFRSLKLWFVIRRLGVSKLQGCIRWNNNEMTKELYKMIEEDGRIDLVTAKVAGSSMEEVFCIRIAIVYLFTDEETCDFA</sequence>
<evidence type="ECO:0000256" key="1">
    <source>
        <dbReference type="ARBA" id="ARBA00001933"/>
    </source>
</evidence>
<dbReference type="Pfam" id="PF00282">
    <property type="entry name" value="Pyridoxal_deC"/>
    <property type="match status" value="1"/>
</dbReference>
<dbReference type="PANTHER" id="PTHR11999">
    <property type="entry name" value="GROUP II PYRIDOXAL-5-PHOSPHATE DECARBOXYLASE"/>
    <property type="match status" value="1"/>
</dbReference>